<dbReference type="InterPro" id="IPR005119">
    <property type="entry name" value="LysR_subst-bd"/>
</dbReference>
<evidence type="ECO:0000256" key="4">
    <source>
        <dbReference type="ARBA" id="ARBA00023163"/>
    </source>
</evidence>
<accession>A0ABV1H1S0</accession>
<dbReference type="PANTHER" id="PTHR30346">
    <property type="entry name" value="TRANSCRIPTIONAL DUAL REGULATOR HCAR-RELATED"/>
    <property type="match status" value="1"/>
</dbReference>
<dbReference type="EMBL" id="JBBMFS010000001">
    <property type="protein sequence ID" value="MEQ2553433.1"/>
    <property type="molecule type" value="Genomic_DNA"/>
</dbReference>
<dbReference type="InterPro" id="IPR000847">
    <property type="entry name" value="LysR_HTH_N"/>
</dbReference>
<keyword evidence="7" id="KW-1185">Reference proteome</keyword>
<evidence type="ECO:0000256" key="3">
    <source>
        <dbReference type="ARBA" id="ARBA00023125"/>
    </source>
</evidence>
<protein>
    <submittedName>
        <fullName evidence="6">LysR family transcriptional regulator</fullName>
    </submittedName>
</protein>
<sequence>MTLTQLKYAITVSEAGSMNQAAKELFISQPSLSLAIRDLEEEIGVELFRRSSRGILLTPDGEEFIGYAKQVVEQYQLIESKYVQKEKVKKKFSVSMQHYTFAVNAFVEMVKQFGMDEYEFAVHETKTYEVIEDVRTFRSEIGILYLNEFNRKVLTKLFAEYNLEFHEILRCGVYVYMWKGHPLANKKEIDMEELAEYPCLSFEQGSYNSFYFAEEVLSTYQYKRLIKANDRATMLNLMVGLNGFTLCSGIICEELNGSEYCAVKLKSNEEMSIGYLYRKGVAISLLGQKYLDEIAKYQDKAMGSYVI</sequence>
<dbReference type="PRINTS" id="PR00039">
    <property type="entry name" value="HTHLYSR"/>
</dbReference>
<name>A0ABV1H1S0_9FIRM</name>
<dbReference type="CDD" id="cd05466">
    <property type="entry name" value="PBP2_LTTR_substrate"/>
    <property type="match status" value="1"/>
</dbReference>
<dbReference type="Gene3D" id="1.10.10.10">
    <property type="entry name" value="Winged helix-like DNA-binding domain superfamily/Winged helix DNA-binding domain"/>
    <property type="match status" value="1"/>
</dbReference>
<gene>
    <name evidence="6" type="ORF">WMO37_00170</name>
</gene>
<keyword evidence="4" id="KW-0804">Transcription</keyword>
<feature type="domain" description="HTH lysR-type" evidence="5">
    <location>
        <begin position="1"/>
        <end position="58"/>
    </location>
</feature>
<reference evidence="6" key="1">
    <citation type="submission" date="2024-03" db="EMBL/GenBank/DDBJ databases">
        <title>Human intestinal bacterial collection.</title>
        <authorList>
            <person name="Pauvert C."/>
            <person name="Hitch T.C.A."/>
            <person name="Clavel T."/>
        </authorList>
    </citation>
    <scope>NUCLEOTIDE SEQUENCE [LARGE SCALE GENOMIC DNA]</scope>
    <source>
        <strain evidence="6">CLA-AA-H89B</strain>
    </source>
</reference>
<dbReference type="InterPro" id="IPR036390">
    <property type="entry name" value="WH_DNA-bd_sf"/>
</dbReference>
<dbReference type="Gene3D" id="3.40.190.10">
    <property type="entry name" value="Periplasmic binding protein-like II"/>
    <property type="match status" value="2"/>
</dbReference>
<dbReference type="InterPro" id="IPR036388">
    <property type="entry name" value="WH-like_DNA-bd_sf"/>
</dbReference>
<dbReference type="PROSITE" id="PS50931">
    <property type="entry name" value="HTH_LYSR"/>
    <property type="match status" value="1"/>
</dbReference>
<keyword evidence="3" id="KW-0238">DNA-binding</keyword>
<evidence type="ECO:0000256" key="2">
    <source>
        <dbReference type="ARBA" id="ARBA00023015"/>
    </source>
</evidence>
<proteinExistence type="inferred from homology"/>
<evidence type="ECO:0000313" key="6">
    <source>
        <dbReference type="EMBL" id="MEQ2553433.1"/>
    </source>
</evidence>
<organism evidence="6 7">
    <name type="scientific">Lachnospira intestinalis</name>
    <dbReference type="NCBI Taxonomy" id="3133158"/>
    <lineage>
        <taxon>Bacteria</taxon>
        <taxon>Bacillati</taxon>
        <taxon>Bacillota</taxon>
        <taxon>Clostridia</taxon>
        <taxon>Lachnospirales</taxon>
        <taxon>Lachnospiraceae</taxon>
        <taxon>Lachnospira</taxon>
    </lineage>
</organism>
<evidence type="ECO:0000259" key="5">
    <source>
        <dbReference type="PROSITE" id="PS50931"/>
    </source>
</evidence>
<dbReference type="Pfam" id="PF00126">
    <property type="entry name" value="HTH_1"/>
    <property type="match status" value="1"/>
</dbReference>
<evidence type="ECO:0000313" key="7">
    <source>
        <dbReference type="Proteomes" id="UP001546774"/>
    </source>
</evidence>
<dbReference type="PANTHER" id="PTHR30346:SF0">
    <property type="entry name" value="HCA OPERON TRANSCRIPTIONAL ACTIVATOR HCAR"/>
    <property type="match status" value="1"/>
</dbReference>
<dbReference type="Pfam" id="PF03466">
    <property type="entry name" value="LysR_substrate"/>
    <property type="match status" value="1"/>
</dbReference>
<dbReference type="SUPFAM" id="SSF53850">
    <property type="entry name" value="Periplasmic binding protein-like II"/>
    <property type="match status" value="1"/>
</dbReference>
<comment type="caution">
    <text evidence="6">The sequence shown here is derived from an EMBL/GenBank/DDBJ whole genome shotgun (WGS) entry which is preliminary data.</text>
</comment>
<evidence type="ECO:0000256" key="1">
    <source>
        <dbReference type="ARBA" id="ARBA00009437"/>
    </source>
</evidence>
<dbReference type="SUPFAM" id="SSF46785">
    <property type="entry name" value="Winged helix' DNA-binding domain"/>
    <property type="match status" value="1"/>
</dbReference>
<keyword evidence="2" id="KW-0805">Transcription regulation</keyword>
<comment type="similarity">
    <text evidence="1">Belongs to the LysR transcriptional regulatory family.</text>
</comment>
<dbReference type="Proteomes" id="UP001546774">
    <property type="component" value="Unassembled WGS sequence"/>
</dbReference>